<organism evidence="1 2">
    <name type="scientific">Portunus trituberculatus</name>
    <name type="common">Swimming crab</name>
    <name type="synonym">Neptunus trituberculatus</name>
    <dbReference type="NCBI Taxonomy" id="210409"/>
    <lineage>
        <taxon>Eukaryota</taxon>
        <taxon>Metazoa</taxon>
        <taxon>Ecdysozoa</taxon>
        <taxon>Arthropoda</taxon>
        <taxon>Crustacea</taxon>
        <taxon>Multicrustacea</taxon>
        <taxon>Malacostraca</taxon>
        <taxon>Eumalacostraca</taxon>
        <taxon>Eucarida</taxon>
        <taxon>Decapoda</taxon>
        <taxon>Pleocyemata</taxon>
        <taxon>Brachyura</taxon>
        <taxon>Eubrachyura</taxon>
        <taxon>Portunoidea</taxon>
        <taxon>Portunidae</taxon>
        <taxon>Portuninae</taxon>
        <taxon>Portunus</taxon>
    </lineage>
</organism>
<evidence type="ECO:0000313" key="2">
    <source>
        <dbReference type="Proteomes" id="UP000324222"/>
    </source>
</evidence>
<dbReference type="Proteomes" id="UP000324222">
    <property type="component" value="Unassembled WGS sequence"/>
</dbReference>
<accession>A0A5B7H579</accession>
<dbReference type="EMBL" id="VSRR010023121">
    <property type="protein sequence ID" value="MPC65253.1"/>
    <property type="molecule type" value="Genomic_DNA"/>
</dbReference>
<gene>
    <name evidence="1" type="ORF">E2C01_059387</name>
</gene>
<comment type="caution">
    <text evidence="1">The sequence shown here is derived from an EMBL/GenBank/DDBJ whole genome shotgun (WGS) entry which is preliminary data.</text>
</comment>
<keyword evidence="2" id="KW-1185">Reference proteome</keyword>
<dbReference type="AlphaFoldDB" id="A0A5B7H579"/>
<name>A0A5B7H579_PORTR</name>
<reference evidence="1 2" key="1">
    <citation type="submission" date="2019-05" db="EMBL/GenBank/DDBJ databases">
        <title>Another draft genome of Portunus trituberculatus and its Hox gene families provides insights of decapod evolution.</title>
        <authorList>
            <person name="Jeong J.-H."/>
            <person name="Song I."/>
            <person name="Kim S."/>
            <person name="Choi T."/>
            <person name="Kim D."/>
            <person name="Ryu S."/>
            <person name="Kim W."/>
        </authorList>
    </citation>
    <scope>NUCLEOTIDE SEQUENCE [LARGE SCALE GENOMIC DNA]</scope>
    <source>
        <tissue evidence="1">Muscle</tissue>
    </source>
</reference>
<proteinExistence type="predicted"/>
<evidence type="ECO:0000313" key="1">
    <source>
        <dbReference type="EMBL" id="MPC65253.1"/>
    </source>
</evidence>
<sequence>MLGHFGGMLSEGRRVAADAVIVLKGVRCACFVHERRWYIQKPVGLCDMARLSNLEKITWIKFR</sequence>
<protein>
    <submittedName>
        <fullName evidence="1">Uncharacterized protein</fullName>
    </submittedName>
</protein>